<keyword evidence="6" id="KW-1185">Reference proteome</keyword>
<dbReference type="PROSITE" id="PS50114">
    <property type="entry name" value="GATA_ZN_FINGER_2"/>
    <property type="match status" value="1"/>
</dbReference>
<keyword evidence="2" id="KW-0862">Zinc</keyword>
<feature type="region of interest" description="Disordered" evidence="3">
    <location>
        <begin position="489"/>
        <end position="525"/>
    </location>
</feature>
<dbReference type="GO" id="GO:0048599">
    <property type="term" value="P:oocyte development"/>
    <property type="evidence" value="ECO:0007669"/>
    <property type="project" value="TreeGrafter"/>
</dbReference>
<dbReference type="PANTHER" id="PTHR47341">
    <property type="entry name" value="GATA-TYPE ZINC FINGER PROTEIN 1"/>
    <property type="match status" value="1"/>
</dbReference>
<evidence type="ECO:0000313" key="6">
    <source>
        <dbReference type="Proteomes" id="UP000314982"/>
    </source>
</evidence>
<evidence type="ECO:0000256" key="1">
    <source>
        <dbReference type="ARBA" id="ARBA00023242"/>
    </source>
</evidence>
<keyword evidence="1" id="KW-0539">Nucleus</keyword>
<dbReference type="GO" id="GO:0043565">
    <property type="term" value="F:sequence-specific DNA binding"/>
    <property type="evidence" value="ECO:0007669"/>
    <property type="project" value="InterPro"/>
</dbReference>
<feature type="region of interest" description="Disordered" evidence="3">
    <location>
        <begin position="55"/>
        <end position="87"/>
    </location>
</feature>
<dbReference type="InterPro" id="IPR000679">
    <property type="entry name" value="Znf_GATA"/>
</dbReference>
<keyword evidence="2" id="KW-0863">Zinc-finger</keyword>
<accession>A0A4W5L2N2</accession>
<feature type="region of interest" description="Disordered" evidence="3">
    <location>
        <begin position="554"/>
        <end position="591"/>
    </location>
</feature>
<evidence type="ECO:0000259" key="4">
    <source>
        <dbReference type="PROSITE" id="PS50114"/>
    </source>
</evidence>
<evidence type="ECO:0000313" key="5">
    <source>
        <dbReference type="Ensembl" id="ENSHHUP00000017765.1"/>
    </source>
</evidence>
<dbReference type="InterPro" id="IPR013088">
    <property type="entry name" value="Znf_NHR/GATA"/>
</dbReference>
<dbReference type="Pfam" id="PF00320">
    <property type="entry name" value="GATA"/>
    <property type="match status" value="1"/>
</dbReference>
<dbReference type="GO" id="GO:0007283">
    <property type="term" value="P:spermatogenesis"/>
    <property type="evidence" value="ECO:0007669"/>
    <property type="project" value="TreeGrafter"/>
</dbReference>
<reference evidence="6" key="1">
    <citation type="submission" date="2018-06" db="EMBL/GenBank/DDBJ databases">
        <title>Genome assembly of Danube salmon.</title>
        <authorList>
            <person name="Macqueen D.J."/>
            <person name="Gundappa M.K."/>
        </authorList>
    </citation>
    <scope>NUCLEOTIDE SEQUENCE [LARGE SCALE GENOMIC DNA]</scope>
</reference>
<dbReference type="Ensembl" id="ENSHHUT00000018410.1">
    <property type="protein sequence ID" value="ENSHHUP00000017765.1"/>
    <property type="gene ID" value="ENSHHUG00000011071.1"/>
</dbReference>
<dbReference type="STRING" id="62062.ENSHHUP00000017765"/>
<dbReference type="GO" id="GO:0006357">
    <property type="term" value="P:regulation of transcription by RNA polymerase II"/>
    <property type="evidence" value="ECO:0007669"/>
    <property type="project" value="TreeGrafter"/>
</dbReference>
<proteinExistence type="predicted"/>
<feature type="region of interest" description="Disordered" evidence="3">
    <location>
        <begin position="104"/>
        <end position="158"/>
    </location>
</feature>
<protein>
    <recommendedName>
        <fullName evidence="4">GATA-type domain-containing protein</fullName>
    </recommendedName>
</protein>
<feature type="compositionally biased region" description="Polar residues" evidence="3">
    <location>
        <begin position="108"/>
        <end position="125"/>
    </location>
</feature>
<dbReference type="SUPFAM" id="SSF57716">
    <property type="entry name" value="Glucocorticoid receptor-like (DNA-binding domain)"/>
    <property type="match status" value="1"/>
</dbReference>
<feature type="region of interest" description="Disordered" evidence="3">
    <location>
        <begin position="234"/>
        <end position="288"/>
    </location>
</feature>
<feature type="compositionally biased region" description="Polar residues" evidence="3">
    <location>
        <begin position="142"/>
        <end position="151"/>
    </location>
</feature>
<dbReference type="GeneTree" id="ENSGT00470000042444"/>
<feature type="domain" description="GATA-type" evidence="4">
    <location>
        <begin position="588"/>
        <end position="623"/>
    </location>
</feature>
<evidence type="ECO:0000256" key="2">
    <source>
        <dbReference type="PROSITE-ProRule" id="PRU00094"/>
    </source>
</evidence>
<dbReference type="Gene3D" id="3.30.50.10">
    <property type="entry name" value="Erythroid Transcription Factor GATA-1, subunit A"/>
    <property type="match status" value="1"/>
</dbReference>
<sequence>MCLCRPINFNHRHLWHPVGPTTSALRQRDYQFREASGQIVGNNSCHLSQDRFSEKTKDGHIDMSTGATCRPGSQGTMEDPDTQEGQQVTQSTILYLIQEATKLATPTPVHNSSIDSKPKTSPVSNERSKKDQVSDQRPYPPQHNSSLTSLHNKPKDDLEQCRRHTNSVLPSRHSSSSPWELMSLINMQCERLLHSDDQEEGASARAQLVPIDSDDHPPEGVGCSKNTVPVCPTLVSTRGDSPHPHVRSRGELGGGGYCSPTSPGTSSQTSPDVNGSYRTKPGVGASDSEVATNKETVVAFCLNGDGLSVSEESRKVPCALVQEDNTVKEARPEAKGRLSVKHPSVSYLNMFGKPLAHKVATIKDAASLSSPSVDTMTFIHPGPEELNLNMTLDFNSNICFTFDPKENIPPPPNSPHNTMLLILNSEAGSVIVNAKSVQDASFPGIKAEPNESCMEENTGTVQDTSVITDSPLDLTQRCMDMEDDMASIPTVPQSPSPTNPMWRSTKAPRKQLHPSRSVDVGDPDFQGVTFRMQTELDDSREQCRLLITSKKYSEELSSGPTKRSPRAGRSRSSQSSLRTSSSEESDPSSKNKICASCCTTKTPLWRDAEDGTPLCNACGIRYKKYKVRCLQCWYIPRKEGNSNSRCFKCGNLSRLATSHRKHSAL</sequence>
<dbReference type="InterPro" id="IPR053116">
    <property type="entry name" value="GATA-type_Znf_Regulator"/>
</dbReference>
<name>A0A4W5L2N2_9TELE</name>
<keyword evidence="2" id="KW-0479">Metal-binding</keyword>
<dbReference type="CDD" id="cd00202">
    <property type="entry name" value="ZnF_GATA"/>
    <property type="match status" value="1"/>
</dbReference>
<feature type="compositionally biased region" description="Low complexity" evidence="3">
    <location>
        <begin position="259"/>
        <end position="271"/>
    </location>
</feature>
<reference evidence="5" key="2">
    <citation type="submission" date="2025-08" db="UniProtKB">
        <authorList>
            <consortium name="Ensembl"/>
        </authorList>
    </citation>
    <scope>IDENTIFICATION</scope>
</reference>
<dbReference type="GO" id="GO:0008270">
    <property type="term" value="F:zinc ion binding"/>
    <property type="evidence" value="ECO:0007669"/>
    <property type="project" value="UniProtKB-KW"/>
</dbReference>
<dbReference type="Proteomes" id="UP000314982">
    <property type="component" value="Unassembled WGS sequence"/>
</dbReference>
<feature type="compositionally biased region" description="Low complexity" evidence="3">
    <location>
        <begin position="570"/>
        <end position="582"/>
    </location>
</feature>
<dbReference type="SMART" id="SM00401">
    <property type="entry name" value="ZnF_GATA"/>
    <property type="match status" value="1"/>
</dbReference>
<reference evidence="5" key="3">
    <citation type="submission" date="2025-09" db="UniProtKB">
        <authorList>
            <consortium name="Ensembl"/>
        </authorList>
    </citation>
    <scope>IDENTIFICATION</scope>
</reference>
<evidence type="ECO:0000256" key="3">
    <source>
        <dbReference type="SAM" id="MobiDB-lite"/>
    </source>
</evidence>
<organism evidence="5 6">
    <name type="scientific">Hucho hucho</name>
    <name type="common">huchen</name>
    <dbReference type="NCBI Taxonomy" id="62062"/>
    <lineage>
        <taxon>Eukaryota</taxon>
        <taxon>Metazoa</taxon>
        <taxon>Chordata</taxon>
        <taxon>Craniata</taxon>
        <taxon>Vertebrata</taxon>
        <taxon>Euteleostomi</taxon>
        <taxon>Actinopterygii</taxon>
        <taxon>Neopterygii</taxon>
        <taxon>Teleostei</taxon>
        <taxon>Protacanthopterygii</taxon>
        <taxon>Salmoniformes</taxon>
        <taxon>Salmonidae</taxon>
        <taxon>Salmoninae</taxon>
        <taxon>Hucho</taxon>
    </lineage>
</organism>
<feature type="compositionally biased region" description="Polar residues" evidence="3">
    <location>
        <begin position="65"/>
        <end position="76"/>
    </location>
</feature>
<dbReference type="AlphaFoldDB" id="A0A4W5L2N2"/>
<dbReference type="GO" id="GO:0005634">
    <property type="term" value="C:nucleus"/>
    <property type="evidence" value="ECO:0007669"/>
    <property type="project" value="TreeGrafter"/>
</dbReference>
<dbReference type="PANTHER" id="PTHR47341:SF1">
    <property type="entry name" value="GATA-TYPE ZINC FINGER PROTEIN 1"/>
    <property type="match status" value="1"/>
</dbReference>